<dbReference type="PROSITE" id="PS51166">
    <property type="entry name" value="CBM20"/>
    <property type="match status" value="1"/>
</dbReference>
<dbReference type="EMBL" id="HBIC01058628">
    <property type="protein sequence ID" value="CAE0301285.1"/>
    <property type="molecule type" value="Transcribed_RNA"/>
</dbReference>
<sequence>MTGKNNEPGEFCRVHFRVRCNTDVGQAVAVSGNCYALGNSKKEDVVHLVTTPESHPIWYTVSPLVIPRGDAIHYRFCLVEGGTVKSFENADSARAITLYDIDTTIEDEFQLGKLDGFGQDPEKELLEQMRQLTRKYSEADKMVYLDAAQRNSRLFLVCYHLPVVVRRTGNEESPFEVIWNDSILARSQSASIAESMGTTWVGTLSVSLNSLTAKEKAQLEAQLHSMSIVPVFIDDEIAASAYYGFCKQIMWPVFHNVDQLDQIHSAWNLQDDFRQNRPLPANSLPQMGGDRSRAGSNTALMSLGIGAAGSRSRSNSINPNSAENNRVLEWNALEEEFHLAHEAVNNIFARTLLGLVHNEDVVWVHDYHLMGLPKLLRAKDQKTHTSSHNATSTAAAATSTNTTSSASAATSASEKIAAAAEAPPEVSASLKDLRIIFFMHIPFPTSQLFRTLPRASDLLESMICADVVGFHAFDHARHFLNAAKRMLGIRSGSRPGGMITLSVADREVLVTVSHCSIETERIGPAAIHPETLKIARELRQKYHNKRIIVGVDVCQRLSGVALKFAAFDKMLSDSSWGRRGNVVLIQKCLRNNTRPGDEETTSNDLRKMVADINGKYAVQQGHHERQGSNGSRAHPDADVSHTPTDSLFSSRSSNMDALSSPGAGNGYGQYELSSPYRNQVIDYEERDKNNELTEHERLALWLVADVFLLTPIREGLNLMPLEYIYARRELPNAGAVVVSEFSTCSALLNGSLKINPFAPLRVADALEKALMLSSRDKELRRQRDLPFISSHPSALWTHNIVNDLEQLQSHCGRGRTGVMQGPVMLQEEDVLKCYNDAALNAGICQAGSRVFIFDYGGTLLHKEKYDIYIKRQTLSAIAGRKPSEEILRAIEKLSNDPHNVVVVITGLTKQKLGDTFAGLRNVTLATSNGLVYSWGQNLLPAPHHKRTMLHSLAVAAASAAAIKAQNQGSQSDMVSAQQLAEAAAGVSPPVVGGLGLGQEVTRDLIALSLADSEREWGYNQDSSIDWQAVSNVALPIISKFTYRTNGTCQSPRIPGIGWSYFGADPEEGYRQAKQLTIELEAALACFDVKVTSLIQSSLEVVPRNLHKGLLIKPLLEKVMNRRGGRLPGFLMVCGDDPSDDKMVETVYEVLGAASPSAGLNACRTFSTCVGKRNCPAQYYVNDVEDVKSLLTSLAEAATTAIPCPPPPATASSTAPATPGCVSPAAGRARGVSEATLVDVVGLHL</sequence>
<evidence type="ECO:0000256" key="1">
    <source>
        <dbReference type="ARBA" id="ARBA00005409"/>
    </source>
</evidence>
<dbReference type="InterPro" id="IPR036412">
    <property type="entry name" value="HAD-like_sf"/>
</dbReference>
<dbReference type="InterPro" id="IPR002044">
    <property type="entry name" value="CBM20"/>
</dbReference>
<dbReference type="InterPro" id="IPR003337">
    <property type="entry name" value="Trehalose_PPase"/>
</dbReference>
<dbReference type="PANTHER" id="PTHR10788:SF109">
    <property type="entry name" value="CBM20 DOMAIN-CONTAINING PROTEIN"/>
    <property type="match status" value="1"/>
</dbReference>
<feature type="compositionally biased region" description="Polar residues" evidence="2">
    <location>
        <begin position="641"/>
        <end position="657"/>
    </location>
</feature>
<feature type="compositionally biased region" description="Low complexity" evidence="2">
    <location>
        <begin position="1209"/>
        <end position="1218"/>
    </location>
</feature>
<dbReference type="InterPro" id="IPR013783">
    <property type="entry name" value="Ig-like_fold"/>
</dbReference>
<dbReference type="Pfam" id="PF02358">
    <property type="entry name" value="Trehalose_PPase"/>
    <property type="match status" value="1"/>
</dbReference>
<reference evidence="5" key="1">
    <citation type="submission" date="2021-01" db="EMBL/GenBank/DDBJ databases">
        <authorList>
            <person name="Corre E."/>
            <person name="Pelletier E."/>
            <person name="Niang G."/>
            <person name="Scheremetjew M."/>
            <person name="Finn R."/>
            <person name="Kale V."/>
            <person name="Holt S."/>
            <person name="Cochrane G."/>
            <person name="Meng A."/>
            <person name="Brown T."/>
            <person name="Cohen L."/>
        </authorList>
    </citation>
    <scope>NUCLEOTIDE SEQUENCE</scope>
    <source>
        <strain evidence="5">CCAP 955/1</strain>
    </source>
</reference>
<proteinExistence type="inferred from homology"/>
<dbReference type="SUPFAM" id="SSF56784">
    <property type="entry name" value="HAD-like"/>
    <property type="match status" value="1"/>
</dbReference>
<dbReference type="InterPro" id="IPR013784">
    <property type="entry name" value="Carb-bd-like_fold"/>
</dbReference>
<dbReference type="Pfam" id="PF00982">
    <property type="entry name" value="Glyco_transf_20"/>
    <property type="match status" value="4"/>
</dbReference>
<comment type="similarity">
    <text evidence="1">In the N-terminal section; belongs to the glycosyltransferase 20 family.</text>
</comment>
<dbReference type="SUPFAM" id="SSF49452">
    <property type="entry name" value="Starch-binding domain-like"/>
    <property type="match status" value="1"/>
</dbReference>
<dbReference type="InterPro" id="IPR001830">
    <property type="entry name" value="Glyco_trans_20"/>
</dbReference>
<dbReference type="CDD" id="cd05467">
    <property type="entry name" value="CBM20"/>
    <property type="match status" value="1"/>
</dbReference>
<dbReference type="SMART" id="SM01065">
    <property type="entry name" value="CBM_2"/>
    <property type="match status" value="1"/>
</dbReference>
<feature type="region of interest" description="Disordered" evidence="2">
    <location>
        <begin position="381"/>
        <end position="406"/>
    </location>
</feature>
<feature type="region of interest" description="Disordered" evidence="2">
    <location>
        <begin position="1204"/>
        <end position="1224"/>
    </location>
</feature>
<dbReference type="GO" id="GO:0005992">
    <property type="term" value="P:trehalose biosynthetic process"/>
    <property type="evidence" value="ECO:0007669"/>
    <property type="project" value="InterPro"/>
</dbReference>
<dbReference type="PANTHER" id="PTHR10788">
    <property type="entry name" value="TREHALOSE-6-PHOSPHATE SYNTHASE"/>
    <property type="match status" value="1"/>
</dbReference>
<feature type="domain" description="CBM20" evidence="3">
    <location>
        <begin position="6"/>
        <end position="111"/>
    </location>
</feature>
<dbReference type="SUPFAM" id="SSF53756">
    <property type="entry name" value="UDP-Glycosyltransferase/glycogen phosphorylase"/>
    <property type="match status" value="3"/>
</dbReference>
<dbReference type="InterPro" id="IPR023214">
    <property type="entry name" value="HAD_sf"/>
</dbReference>
<evidence type="ECO:0000259" key="3">
    <source>
        <dbReference type="PROSITE" id="PS51166"/>
    </source>
</evidence>
<evidence type="ECO:0000313" key="4">
    <source>
        <dbReference type="EMBL" id="CAE0301285.1"/>
    </source>
</evidence>
<name>A0A7S3MH46_9STRA</name>
<dbReference type="GO" id="GO:0004805">
    <property type="term" value="F:trehalose-phosphatase activity"/>
    <property type="evidence" value="ECO:0007669"/>
    <property type="project" value="TreeGrafter"/>
</dbReference>
<organism evidence="5">
    <name type="scientific">Spumella elongata</name>
    <dbReference type="NCBI Taxonomy" id="89044"/>
    <lineage>
        <taxon>Eukaryota</taxon>
        <taxon>Sar</taxon>
        <taxon>Stramenopiles</taxon>
        <taxon>Ochrophyta</taxon>
        <taxon>Chrysophyceae</taxon>
        <taxon>Chromulinales</taxon>
        <taxon>Chromulinaceae</taxon>
        <taxon>Spumella</taxon>
    </lineage>
</organism>
<dbReference type="GO" id="GO:0005829">
    <property type="term" value="C:cytosol"/>
    <property type="evidence" value="ECO:0007669"/>
    <property type="project" value="TreeGrafter"/>
</dbReference>
<feature type="region of interest" description="Disordered" evidence="2">
    <location>
        <begin position="620"/>
        <end position="664"/>
    </location>
</feature>
<feature type="compositionally biased region" description="Low complexity" evidence="2">
    <location>
        <begin position="384"/>
        <end position="406"/>
    </location>
</feature>
<gene>
    <name evidence="4" type="ORF">SELO1098_LOCUS30141</name>
    <name evidence="5" type="ORF">SELO1098_LOCUS30143</name>
</gene>
<dbReference type="Gene3D" id="3.40.50.2000">
    <property type="entry name" value="Glycogen Phosphorylase B"/>
    <property type="match status" value="2"/>
</dbReference>
<dbReference type="EMBL" id="HBIC01058630">
    <property type="protein sequence ID" value="CAE0301287.1"/>
    <property type="molecule type" value="Transcribed_RNA"/>
</dbReference>
<evidence type="ECO:0000313" key="5">
    <source>
        <dbReference type="EMBL" id="CAE0301287.1"/>
    </source>
</evidence>
<dbReference type="GO" id="GO:2001070">
    <property type="term" value="F:starch binding"/>
    <property type="evidence" value="ECO:0007669"/>
    <property type="project" value="InterPro"/>
</dbReference>
<protein>
    <recommendedName>
        <fullName evidence="3">CBM20 domain-containing protein</fullName>
    </recommendedName>
</protein>
<dbReference type="Pfam" id="PF00686">
    <property type="entry name" value="CBM_20"/>
    <property type="match status" value="1"/>
</dbReference>
<dbReference type="Gene3D" id="3.40.50.1000">
    <property type="entry name" value="HAD superfamily/HAD-like"/>
    <property type="match status" value="2"/>
</dbReference>
<dbReference type="AlphaFoldDB" id="A0A7S3MH46"/>
<accession>A0A7S3MH46</accession>
<dbReference type="Gene3D" id="2.60.40.10">
    <property type="entry name" value="Immunoglobulins"/>
    <property type="match status" value="1"/>
</dbReference>
<evidence type="ECO:0000256" key="2">
    <source>
        <dbReference type="SAM" id="MobiDB-lite"/>
    </source>
</evidence>